<feature type="chain" id="PRO_5046104809" description="GDSL esterase/lipase" evidence="3">
    <location>
        <begin position="21"/>
        <end position="349"/>
    </location>
</feature>
<protein>
    <recommendedName>
        <fullName evidence="6">GDSL esterase/lipase</fullName>
    </recommendedName>
</protein>
<comment type="caution">
    <text evidence="4">The sequence shown here is derived from an EMBL/GenBank/DDBJ whole genome shotgun (WGS) entry which is preliminary data.</text>
</comment>
<sequence length="349" mass="39373">MKLIITICFFLLMTVAAGDATLSEKTTKCPFRYLYHFGDGVTDIGNSIRVMPWFDMPAKKYPYGKTYPGWPTGRWSDGLVDFDYTAIDFGLPFIVPYLSMDRYTRYDGVIFSVARSPVLDHSFFKSKGVVIPPYAVSLGGQMNWFRKYLQSICLKPKDCVERLENSLILMGDIEGNDIGYLLTQGKTILEELIRLGATRIIIPGNGPVGCVPYILTALQTNDPTAYDDIGCLKTVNNFIVWKNDNLQDAIENLKREFPKITIYYGDMYEGPDRNNMALKSCCGIGGKYNYNSKRVCGDKGVPVCPNPDRHIYWDGIHFTQQAYYTMEHLLVQPALGSFNCTSKLLSAVM</sequence>
<evidence type="ECO:0008006" key="6">
    <source>
        <dbReference type="Google" id="ProtNLM"/>
    </source>
</evidence>
<keyword evidence="3" id="KW-0732">Signal</keyword>
<dbReference type="PANTHER" id="PTHR22835">
    <property type="entry name" value="ZINC FINGER FYVE DOMAIN CONTAINING PROTEIN"/>
    <property type="match status" value="1"/>
</dbReference>
<name>A0ABR0UJ05_REHGL</name>
<reference evidence="4 5" key="1">
    <citation type="journal article" date="2021" name="Comput. Struct. Biotechnol. J.">
        <title>De novo genome assembly of the potent medicinal plant Rehmannia glutinosa using nanopore technology.</title>
        <authorList>
            <person name="Ma L."/>
            <person name="Dong C."/>
            <person name="Song C."/>
            <person name="Wang X."/>
            <person name="Zheng X."/>
            <person name="Niu Y."/>
            <person name="Chen S."/>
            <person name="Feng W."/>
        </authorList>
    </citation>
    <scope>NUCLEOTIDE SEQUENCE [LARGE SCALE GENOMIC DNA]</scope>
    <source>
        <strain evidence="4">DH-2019</strain>
    </source>
</reference>
<accession>A0ABR0UJ05</accession>
<keyword evidence="2" id="KW-0325">Glycoprotein</keyword>
<evidence type="ECO:0000313" key="5">
    <source>
        <dbReference type="Proteomes" id="UP001318860"/>
    </source>
</evidence>
<evidence type="ECO:0000256" key="2">
    <source>
        <dbReference type="ARBA" id="ARBA00023180"/>
    </source>
</evidence>
<proteinExistence type="inferred from homology"/>
<evidence type="ECO:0000313" key="4">
    <source>
        <dbReference type="EMBL" id="KAK6122570.1"/>
    </source>
</evidence>
<evidence type="ECO:0000256" key="3">
    <source>
        <dbReference type="SAM" id="SignalP"/>
    </source>
</evidence>
<dbReference type="Pfam" id="PF00657">
    <property type="entry name" value="Lipase_GDSL"/>
    <property type="match status" value="1"/>
</dbReference>
<gene>
    <name evidence="4" type="ORF">DH2020_043687</name>
</gene>
<dbReference type="PANTHER" id="PTHR22835:SF683">
    <property type="entry name" value="OS05G0506800 PROTEIN"/>
    <property type="match status" value="1"/>
</dbReference>
<dbReference type="Gene3D" id="3.40.50.1110">
    <property type="entry name" value="SGNH hydrolase"/>
    <property type="match status" value="1"/>
</dbReference>
<feature type="signal peptide" evidence="3">
    <location>
        <begin position="1"/>
        <end position="20"/>
    </location>
</feature>
<dbReference type="InterPro" id="IPR036514">
    <property type="entry name" value="SGNH_hydro_sf"/>
</dbReference>
<evidence type="ECO:0000256" key="1">
    <source>
        <dbReference type="ARBA" id="ARBA00008668"/>
    </source>
</evidence>
<dbReference type="SUPFAM" id="SSF52266">
    <property type="entry name" value="SGNH hydrolase"/>
    <property type="match status" value="1"/>
</dbReference>
<dbReference type="InterPro" id="IPR001087">
    <property type="entry name" value="GDSL"/>
</dbReference>
<keyword evidence="5" id="KW-1185">Reference proteome</keyword>
<dbReference type="EMBL" id="JABTTQ020002687">
    <property type="protein sequence ID" value="KAK6122570.1"/>
    <property type="molecule type" value="Genomic_DNA"/>
</dbReference>
<dbReference type="Proteomes" id="UP001318860">
    <property type="component" value="Unassembled WGS sequence"/>
</dbReference>
<comment type="similarity">
    <text evidence="1">Belongs to the 'GDSL' lipolytic enzyme family.</text>
</comment>
<organism evidence="4 5">
    <name type="scientific">Rehmannia glutinosa</name>
    <name type="common">Chinese foxglove</name>
    <dbReference type="NCBI Taxonomy" id="99300"/>
    <lineage>
        <taxon>Eukaryota</taxon>
        <taxon>Viridiplantae</taxon>
        <taxon>Streptophyta</taxon>
        <taxon>Embryophyta</taxon>
        <taxon>Tracheophyta</taxon>
        <taxon>Spermatophyta</taxon>
        <taxon>Magnoliopsida</taxon>
        <taxon>eudicotyledons</taxon>
        <taxon>Gunneridae</taxon>
        <taxon>Pentapetalae</taxon>
        <taxon>asterids</taxon>
        <taxon>lamiids</taxon>
        <taxon>Lamiales</taxon>
        <taxon>Orobanchaceae</taxon>
        <taxon>Rehmannieae</taxon>
        <taxon>Rehmannia</taxon>
    </lineage>
</organism>